<feature type="signal peptide" evidence="2">
    <location>
        <begin position="1"/>
        <end position="20"/>
    </location>
</feature>
<sequence length="209" mass="22688">MVALVHTVSLAVLSLTSVAALQSSSKPKLRVNVERKVDNLQAKMAEMEEEIETLTDQVSNLASPTSKIHSTDSLCTVSSPDGLFGATLGYGGSYHAGWSGEEDKARSIDVTWKKDGKTIRIECADSETNTSGMVEKSAKEIERAFSKIIPFADVLNKIKQGFKSDMSESKCRELVAEVPGYGSINKFLDDNIAEVLKLIAEQEGEVKTL</sequence>
<evidence type="ECO:0000256" key="2">
    <source>
        <dbReference type="SAM" id="SignalP"/>
    </source>
</evidence>
<keyword evidence="1" id="KW-0175">Coiled coil</keyword>
<dbReference type="AlphaFoldDB" id="A0A7J6N6J6"/>
<organism evidence="3 4">
    <name type="scientific">Perkinsus olseni</name>
    <name type="common">Perkinsus atlanticus</name>
    <dbReference type="NCBI Taxonomy" id="32597"/>
    <lineage>
        <taxon>Eukaryota</taxon>
        <taxon>Sar</taxon>
        <taxon>Alveolata</taxon>
        <taxon>Perkinsozoa</taxon>
        <taxon>Perkinsea</taxon>
        <taxon>Perkinsida</taxon>
        <taxon>Perkinsidae</taxon>
        <taxon>Perkinsus</taxon>
    </lineage>
</organism>
<accession>A0A7J6N6J6</accession>
<proteinExistence type="predicted"/>
<feature type="coiled-coil region" evidence="1">
    <location>
        <begin position="30"/>
        <end position="57"/>
    </location>
</feature>
<dbReference type="Proteomes" id="UP000541610">
    <property type="component" value="Unassembled WGS sequence"/>
</dbReference>
<reference evidence="3 4" key="1">
    <citation type="submission" date="2020-04" db="EMBL/GenBank/DDBJ databases">
        <title>Perkinsus olseni comparative genomics.</title>
        <authorList>
            <person name="Bogema D.R."/>
        </authorList>
    </citation>
    <scope>NUCLEOTIDE SEQUENCE [LARGE SCALE GENOMIC DNA]</scope>
    <source>
        <strain evidence="3">00978-12</strain>
    </source>
</reference>
<protein>
    <submittedName>
        <fullName evidence="3">Uncharacterized protein</fullName>
    </submittedName>
</protein>
<name>A0A7J6N6J6_PEROL</name>
<dbReference type="EMBL" id="JABANP010000721">
    <property type="protein sequence ID" value="KAF4679542.1"/>
    <property type="molecule type" value="Genomic_DNA"/>
</dbReference>
<gene>
    <name evidence="3" type="ORF">FOZ60_014935</name>
</gene>
<feature type="chain" id="PRO_5029556870" evidence="2">
    <location>
        <begin position="21"/>
        <end position="209"/>
    </location>
</feature>
<comment type="caution">
    <text evidence="3">The sequence shown here is derived from an EMBL/GenBank/DDBJ whole genome shotgun (WGS) entry which is preliminary data.</text>
</comment>
<evidence type="ECO:0000313" key="4">
    <source>
        <dbReference type="Proteomes" id="UP000541610"/>
    </source>
</evidence>
<evidence type="ECO:0000256" key="1">
    <source>
        <dbReference type="SAM" id="Coils"/>
    </source>
</evidence>
<keyword evidence="2" id="KW-0732">Signal</keyword>
<evidence type="ECO:0000313" key="3">
    <source>
        <dbReference type="EMBL" id="KAF4679542.1"/>
    </source>
</evidence>